<organism evidence="9 10">
    <name type="scientific">Oncorhynchus mykiss</name>
    <name type="common">Rainbow trout</name>
    <name type="synonym">Salmo gairdneri</name>
    <dbReference type="NCBI Taxonomy" id="8022"/>
    <lineage>
        <taxon>Eukaryota</taxon>
        <taxon>Metazoa</taxon>
        <taxon>Chordata</taxon>
        <taxon>Craniata</taxon>
        <taxon>Vertebrata</taxon>
        <taxon>Euteleostomi</taxon>
        <taxon>Actinopterygii</taxon>
        <taxon>Neopterygii</taxon>
        <taxon>Teleostei</taxon>
        <taxon>Protacanthopterygii</taxon>
        <taxon>Salmoniformes</taxon>
        <taxon>Salmonidae</taxon>
        <taxon>Salmoninae</taxon>
        <taxon>Oncorhynchus</taxon>
    </lineage>
</organism>
<dbReference type="AlphaFoldDB" id="A0A060WYK6"/>
<feature type="compositionally biased region" description="Basic and acidic residues" evidence="7">
    <location>
        <begin position="41"/>
        <end position="62"/>
    </location>
</feature>
<dbReference type="InterPro" id="IPR012338">
    <property type="entry name" value="Beta-lactam/transpept-like"/>
</dbReference>
<dbReference type="InterPro" id="IPR015868">
    <property type="entry name" value="Glutaminase"/>
</dbReference>
<dbReference type="EC" id="3.5.1.2" evidence="2"/>
<dbReference type="SUPFAM" id="SSF48403">
    <property type="entry name" value="Ankyrin repeat"/>
    <property type="match status" value="1"/>
</dbReference>
<dbReference type="FunFam" id="1.25.40.20:FF:000069">
    <property type="entry name" value="Glutaminase, isoform E"/>
    <property type="match status" value="1"/>
</dbReference>
<proteinExistence type="inferred from homology"/>
<protein>
    <recommendedName>
        <fullName evidence="2">glutaminase</fullName>
        <ecNumber evidence="2">3.5.1.2</ecNumber>
    </recommendedName>
</protein>
<evidence type="ECO:0000256" key="5">
    <source>
        <dbReference type="ARBA" id="ARBA00023043"/>
    </source>
</evidence>
<dbReference type="Gene3D" id="3.40.710.10">
    <property type="entry name" value="DD-peptidase/beta-lactamase superfamily"/>
    <property type="match status" value="1"/>
</dbReference>
<dbReference type="GO" id="GO:0006543">
    <property type="term" value="P:L-glutamine catabolic process"/>
    <property type="evidence" value="ECO:0007669"/>
    <property type="project" value="TreeGrafter"/>
</dbReference>
<evidence type="ECO:0000256" key="3">
    <source>
        <dbReference type="ARBA" id="ARBA00022737"/>
    </source>
</evidence>
<dbReference type="InterPro" id="IPR041541">
    <property type="entry name" value="Glutaminase_EF-hand"/>
</dbReference>
<dbReference type="Gene3D" id="1.10.238.210">
    <property type="match status" value="1"/>
</dbReference>
<dbReference type="PANTHER" id="PTHR12544">
    <property type="entry name" value="GLUTAMINASE"/>
    <property type="match status" value="1"/>
</dbReference>
<evidence type="ECO:0000256" key="1">
    <source>
        <dbReference type="ARBA" id="ARBA00011076"/>
    </source>
</evidence>
<evidence type="ECO:0000313" key="9">
    <source>
        <dbReference type="EMBL" id="CDQ70154.1"/>
    </source>
</evidence>
<dbReference type="Proteomes" id="UP000193380">
    <property type="component" value="Unassembled WGS sequence"/>
</dbReference>
<dbReference type="STRING" id="8022.A0A060WYK6"/>
<accession>A0A060WYK6</accession>
<comment type="similarity">
    <text evidence="1">Belongs to the glutaminase family.</text>
</comment>
<dbReference type="SUPFAM" id="SSF56601">
    <property type="entry name" value="beta-lactamase/transpeptidase-like"/>
    <property type="match status" value="1"/>
</dbReference>
<comment type="catalytic activity">
    <reaction evidence="6">
        <text>L-glutamine + H2O = L-glutamate + NH4(+)</text>
        <dbReference type="Rhea" id="RHEA:15889"/>
        <dbReference type="ChEBI" id="CHEBI:15377"/>
        <dbReference type="ChEBI" id="CHEBI:28938"/>
        <dbReference type="ChEBI" id="CHEBI:29985"/>
        <dbReference type="ChEBI" id="CHEBI:58359"/>
        <dbReference type="EC" id="3.5.1.2"/>
    </reaction>
</comment>
<evidence type="ECO:0000313" key="10">
    <source>
        <dbReference type="Proteomes" id="UP000193380"/>
    </source>
</evidence>
<evidence type="ECO:0000256" key="7">
    <source>
        <dbReference type="SAM" id="MobiDB-lite"/>
    </source>
</evidence>
<evidence type="ECO:0000256" key="6">
    <source>
        <dbReference type="ARBA" id="ARBA00049534"/>
    </source>
</evidence>
<dbReference type="PANTHER" id="PTHR12544:SF26">
    <property type="entry name" value="GLUTAMINASE"/>
    <property type="match status" value="1"/>
</dbReference>
<dbReference type="Pfam" id="PF17959">
    <property type="entry name" value="EF-hand_14"/>
    <property type="match status" value="1"/>
</dbReference>
<keyword evidence="5" id="KW-0040">ANK repeat</keyword>
<dbReference type="EMBL" id="FR904701">
    <property type="protein sequence ID" value="CDQ70154.1"/>
    <property type="molecule type" value="Genomic_DNA"/>
</dbReference>
<reference evidence="9" key="1">
    <citation type="journal article" date="2014" name="Nat. Commun.">
        <title>The rainbow trout genome provides novel insights into evolution after whole-genome duplication in vertebrates.</title>
        <authorList>
            <person name="Berthelot C."/>
            <person name="Brunet F."/>
            <person name="Chalopin D."/>
            <person name="Juanchich A."/>
            <person name="Bernard M."/>
            <person name="Noel B."/>
            <person name="Bento P."/>
            <person name="Da Silva C."/>
            <person name="Labadie K."/>
            <person name="Alberti A."/>
            <person name="Aury J.M."/>
            <person name="Louis A."/>
            <person name="Dehais P."/>
            <person name="Bardou P."/>
            <person name="Montfort J."/>
            <person name="Klopp C."/>
            <person name="Cabau C."/>
            <person name="Gaspin C."/>
            <person name="Thorgaard G.H."/>
            <person name="Boussaha M."/>
            <person name="Quillet E."/>
            <person name="Guyomard R."/>
            <person name="Galiana D."/>
            <person name="Bobe J."/>
            <person name="Volff J.N."/>
            <person name="Genet C."/>
            <person name="Wincker P."/>
            <person name="Jaillon O."/>
            <person name="Roest Crollius H."/>
            <person name="Guiguen Y."/>
        </authorList>
    </citation>
    <scope>NUCLEOTIDE SEQUENCE [LARGE SCALE GENOMIC DNA]</scope>
</reference>
<dbReference type="GO" id="GO:0006537">
    <property type="term" value="P:glutamate biosynthetic process"/>
    <property type="evidence" value="ECO:0007669"/>
    <property type="project" value="TreeGrafter"/>
</dbReference>
<name>A0A060WYK6_ONCMY</name>
<dbReference type="Pfam" id="PF12796">
    <property type="entry name" value="Ank_2"/>
    <property type="match status" value="1"/>
</dbReference>
<sequence length="659" mass="73289">MEKTPSQDTEDNPYLCFQRTPSLRRKWRKRYGGLDGNKLLEPNKEEDMRENDLMTEAHEERNPLPVKGAESQDTASSGNVPCPMPRNSFQSQSQRPVNLVSPGSTGLPSLVSNGALKPPLPQAEQERPVTTSPQPWLSVGRTETTQGHSKRRAAADVLFDSFASDGRVGMNQFFETVWSSGLHRSDPRIKDCYFHMRKLQDEDGTVDRNTFQRCVTGFVSLILKALQGRFVIPDFSTFTDETQKLFMKCKQLSSVKQEKDSRDSAKWGVSVCTVDGQRLSLGDWAESCVLGEVSWPLVYGIAIDQLGVDNVHRYVGVEEFSKYDSPFTLTKQGVPHSPLIETGAIITTSLLQLAASLGAEEEEKYESVLNAVKRLCNKEHANLNCTSYQSLRKDSIRLHALSFYLQEKKCFPETVDINATLDLMLQCASTEVTCESGAAMAASLANGGLCPLSGDQVLSPSATKSMLSMMQVAGMNDYSRIFNFKTSAPAKSSKSGVMLAVVPGVLGLLCWSPDLDSFGNCWKAVHFCEELISTFQLHSFDIRTPFRQVLTYRQWKAESEGYQIMNILLAAFKGDIQSLRRYFLSGADVNAVDYDGRSALHVAASEGHSEVIRFLVENTGTNYSLKDRWGNTPMQEAMRHSHGPAAQLLKKYEEQPVTL</sequence>
<feature type="region of interest" description="Disordered" evidence="7">
    <location>
        <begin position="26"/>
        <end position="149"/>
    </location>
</feature>
<dbReference type="PaxDb" id="8022-A0A060WYK6"/>
<dbReference type="GO" id="GO:0004359">
    <property type="term" value="F:glutaminase activity"/>
    <property type="evidence" value="ECO:0007669"/>
    <property type="project" value="UniProtKB-EC"/>
</dbReference>
<dbReference type="InterPro" id="IPR036770">
    <property type="entry name" value="Ankyrin_rpt-contain_sf"/>
</dbReference>
<keyword evidence="3" id="KW-0677">Repeat</keyword>
<dbReference type="InterPro" id="IPR002110">
    <property type="entry name" value="Ankyrin_rpt"/>
</dbReference>
<feature type="compositionally biased region" description="Polar residues" evidence="7">
    <location>
        <begin position="128"/>
        <end position="147"/>
    </location>
</feature>
<dbReference type="Pfam" id="PF04960">
    <property type="entry name" value="Glutaminase"/>
    <property type="match status" value="1"/>
</dbReference>
<feature type="compositionally biased region" description="Polar residues" evidence="7">
    <location>
        <begin position="87"/>
        <end position="112"/>
    </location>
</feature>
<dbReference type="PROSITE" id="PS50088">
    <property type="entry name" value="ANK_REPEAT"/>
    <property type="match status" value="1"/>
</dbReference>
<feature type="domain" description="Glutaminase EF-hand" evidence="8">
    <location>
        <begin position="155"/>
        <end position="233"/>
    </location>
</feature>
<reference evidence="9" key="2">
    <citation type="submission" date="2014-03" db="EMBL/GenBank/DDBJ databases">
        <authorList>
            <person name="Genoscope - CEA"/>
        </authorList>
    </citation>
    <scope>NUCLEOTIDE SEQUENCE</scope>
</reference>
<keyword evidence="4" id="KW-0378">Hydrolase</keyword>
<gene>
    <name evidence="9" type="ORF">GSONMT00054104001</name>
</gene>
<dbReference type="PROSITE" id="PS50297">
    <property type="entry name" value="ANK_REP_REGION"/>
    <property type="match status" value="1"/>
</dbReference>
<evidence type="ECO:0000256" key="2">
    <source>
        <dbReference type="ARBA" id="ARBA00012918"/>
    </source>
</evidence>
<dbReference type="SMART" id="SM00248">
    <property type="entry name" value="ANK"/>
    <property type="match status" value="1"/>
</dbReference>
<dbReference type="Gene3D" id="1.25.40.20">
    <property type="entry name" value="Ankyrin repeat-containing domain"/>
    <property type="match status" value="1"/>
</dbReference>
<evidence type="ECO:0000256" key="4">
    <source>
        <dbReference type="ARBA" id="ARBA00022801"/>
    </source>
</evidence>
<evidence type="ECO:0000259" key="8">
    <source>
        <dbReference type="Pfam" id="PF17959"/>
    </source>
</evidence>